<dbReference type="Proteomes" id="UP001652662">
    <property type="component" value="Chromosome 20"/>
</dbReference>
<evidence type="ECO:0000256" key="3">
    <source>
        <dbReference type="ARBA" id="ARBA00022729"/>
    </source>
</evidence>
<evidence type="ECO:0000256" key="4">
    <source>
        <dbReference type="ARBA" id="ARBA00022989"/>
    </source>
</evidence>
<dbReference type="Gene3D" id="2.60.40.10">
    <property type="entry name" value="Immunoglobulins"/>
    <property type="match status" value="2"/>
</dbReference>
<dbReference type="PROSITE" id="PS50853">
    <property type="entry name" value="FN3"/>
    <property type="match status" value="1"/>
</dbReference>
<dbReference type="InterPro" id="IPR003961">
    <property type="entry name" value="FN3_dom"/>
</dbReference>
<keyword evidence="7 13" id="KW-0675">Receptor</keyword>
<feature type="compositionally biased region" description="Basic residues" evidence="9">
    <location>
        <begin position="578"/>
        <end position="590"/>
    </location>
</feature>
<dbReference type="InterPro" id="IPR013783">
    <property type="entry name" value="Ig-like_fold"/>
</dbReference>
<dbReference type="PANTHER" id="PTHR23037">
    <property type="entry name" value="CYTOKINE RECEPTOR"/>
    <property type="match status" value="1"/>
</dbReference>
<keyword evidence="5" id="KW-0472">Membrane</keyword>
<keyword evidence="3 10" id="KW-0732">Signal</keyword>
<keyword evidence="4" id="KW-1133">Transmembrane helix</keyword>
<dbReference type="GeneID" id="103561544"/>
<dbReference type="Pfam" id="PF00041">
    <property type="entry name" value="fn3"/>
    <property type="match status" value="1"/>
</dbReference>
<evidence type="ECO:0000256" key="2">
    <source>
        <dbReference type="ARBA" id="ARBA00022692"/>
    </source>
</evidence>
<feature type="region of interest" description="Disordered" evidence="9">
    <location>
        <begin position="527"/>
        <end position="590"/>
    </location>
</feature>
<evidence type="ECO:0000313" key="12">
    <source>
        <dbReference type="Proteomes" id="UP001652662"/>
    </source>
</evidence>
<protein>
    <submittedName>
        <fullName evidence="13">Interleukin-12 receptor subunit beta-1 isoform X2</fullName>
    </submittedName>
</protein>
<dbReference type="RefSeq" id="XP_070442684.1">
    <property type="nucleotide sequence ID" value="XM_070586583.1"/>
</dbReference>
<evidence type="ECO:0000313" key="13">
    <source>
        <dbReference type="RefSeq" id="XP_070442684.1"/>
    </source>
</evidence>
<evidence type="ECO:0000256" key="9">
    <source>
        <dbReference type="SAM" id="MobiDB-lite"/>
    </source>
</evidence>
<proteinExistence type="predicted"/>
<feature type="chain" id="PRO_5047197547" evidence="10">
    <location>
        <begin position="23"/>
        <end position="590"/>
    </location>
</feature>
<evidence type="ECO:0000256" key="8">
    <source>
        <dbReference type="ARBA" id="ARBA00023180"/>
    </source>
</evidence>
<keyword evidence="8" id="KW-0325">Glycoprotein</keyword>
<dbReference type="SMART" id="SM00060">
    <property type="entry name" value="FN3"/>
    <property type="match status" value="2"/>
</dbReference>
<keyword evidence="2" id="KW-0812">Transmembrane</keyword>
<feature type="domain" description="Fibronectin type-III" evidence="11">
    <location>
        <begin position="450"/>
        <end position="544"/>
    </location>
</feature>
<keyword evidence="6" id="KW-1015">Disulfide bond</keyword>
<sequence>MGQPVARLVPVLLLLLPKRGAGSCSSSGCCFQDPPYPDADSGSTSGPRDLNCYRTSSAGYECSWRYEGPAAGVSHFLRCCLRPGRCCYFAAGSATTLQFSDQDGISVLYNVTLWVESRTANRTEKSPEVTLQLYSSVKYDPPPGDIKVSRVAGQLRMEWETPARQGGAEVQFRHRTPGSPWKLGDCGLQDDAGFESCLCPLETDAVQEFQLRRRRRPEAPGGLWSSWSSPVCVPPENPPEPEVRFSVKQLGHDGRRQVTLEGQPPPLELPEGCRGPAAGVQVAYRVRLRMLSCPCQPHAARTLRLPRTLLLSGAAYDLAVVSRTRLGHGPNRTWHIPAAERPEPGALSISAGAHGTTLRWPARAQGTTYCIEWQPQGQDGSLATCTLTAPQDQDPAEMATHSWSWASAVMAQRACYHITIFASERPEKPTSWSTVLSTYHFGGNASGAGSPQRVSVKQLGRDSVSVAWTPSLLSTCPGVLKEYVVRCWEEGSGPGSELPVKPTETRATLGGLRAGAAYTVQVRADTETRRGAWSPPQRFSLGPSGTCARPCPRPVPAPLSSSLTARGSRLGSGSARQTSRRSRPQKRSWW</sequence>
<evidence type="ECO:0000256" key="10">
    <source>
        <dbReference type="SAM" id="SignalP"/>
    </source>
</evidence>
<evidence type="ECO:0000256" key="7">
    <source>
        <dbReference type="ARBA" id="ARBA00023170"/>
    </source>
</evidence>
<dbReference type="CDD" id="cd00063">
    <property type="entry name" value="FN3"/>
    <property type="match status" value="1"/>
</dbReference>
<dbReference type="PANTHER" id="PTHR23037:SF22">
    <property type="entry name" value="CYTOKINE RECEPTOR COMMON SUBUNIT BETA"/>
    <property type="match status" value="1"/>
</dbReference>
<comment type="subcellular location">
    <subcellularLocation>
        <location evidence="1">Membrane</location>
        <topology evidence="1">Single-pass type I membrane protein</topology>
    </subcellularLocation>
</comment>
<dbReference type="InterPro" id="IPR036116">
    <property type="entry name" value="FN3_sf"/>
</dbReference>
<evidence type="ECO:0000256" key="1">
    <source>
        <dbReference type="ARBA" id="ARBA00004479"/>
    </source>
</evidence>
<feature type="signal peptide" evidence="10">
    <location>
        <begin position="1"/>
        <end position="22"/>
    </location>
</feature>
<accession>A0ABM4LQF7</accession>
<organism evidence="12 13">
    <name type="scientific">Equus przewalskii</name>
    <name type="common">Przewalski's horse</name>
    <name type="synonym">Equus caballus przewalskii</name>
    <dbReference type="NCBI Taxonomy" id="9798"/>
    <lineage>
        <taxon>Eukaryota</taxon>
        <taxon>Metazoa</taxon>
        <taxon>Chordata</taxon>
        <taxon>Craniata</taxon>
        <taxon>Vertebrata</taxon>
        <taxon>Euteleostomi</taxon>
        <taxon>Mammalia</taxon>
        <taxon>Eutheria</taxon>
        <taxon>Laurasiatheria</taxon>
        <taxon>Perissodactyla</taxon>
        <taxon>Equidae</taxon>
        <taxon>Equus</taxon>
    </lineage>
</organism>
<evidence type="ECO:0000259" key="11">
    <source>
        <dbReference type="PROSITE" id="PS50853"/>
    </source>
</evidence>
<keyword evidence="12" id="KW-1185">Reference proteome</keyword>
<evidence type="ECO:0000256" key="5">
    <source>
        <dbReference type="ARBA" id="ARBA00023136"/>
    </source>
</evidence>
<gene>
    <name evidence="13" type="primary">IL12RB1</name>
</gene>
<evidence type="ECO:0000256" key="6">
    <source>
        <dbReference type="ARBA" id="ARBA00023157"/>
    </source>
</evidence>
<name>A0ABM4LQF7_EQUPR</name>
<dbReference type="SUPFAM" id="SSF49265">
    <property type="entry name" value="Fibronectin type III"/>
    <property type="match status" value="2"/>
</dbReference>
<reference evidence="13" key="1">
    <citation type="submission" date="2025-08" db="UniProtKB">
        <authorList>
            <consortium name="RefSeq"/>
        </authorList>
    </citation>
    <scope>IDENTIFICATION</scope>
    <source>
        <tissue evidence="13">Blood</tissue>
    </source>
</reference>